<comment type="caution">
    <text evidence="1">The sequence shown here is derived from an EMBL/GenBank/DDBJ whole genome shotgun (WGS) entry which is preliminary data.</text>
</comment>
<reference evidence="1 2" key="1">
    <citation type="submission" date="2018-08" db="EMBL/GenBank/DDBJ databases">
        <title>Comparative analysis of Burkholderia isolates from Puerto Rico.</title>
        <authorList>
            <person name="Hall C."/>
            <person name="Sahl J."/>
            <person name="Wagner D."/>
        </authorList>
    </citation>
    <scope>NUCLEOTIDE SEQUENCE [LARGE SCALE GENOMIC DNA]</scope>
    <source>
        <strain evidence="1 2">Bp9001</strain>
    </source>
</reference>
<gene>
    <name evidence="1" type="ORF">DF037_03855</name>
</gene>
<dbReference type="RefSeq" id="WP_124616227.1">
    <property type="nucleotide sequence ID" value="NZ_JAPQZI010000030.1"/>
</dbReference>
<dbReference type="Proteomes" id="UP000269271">
    <property type="component" value="Unassembled WGS sequence"/>
</dbReference>
<proteinExistence type="predicted"/>
<dbReference type="AlphaFoldDB" id="A0A3N8RKZ6"/>
<name>A0A3N8RKZ6_9BURK</name>
<accession>A0A3N8RKZ6</accession>
<sequence>MKEFRFKLLSEGEKLCHFTGMELVVKTPEGSYKIYRVEGFNEGKPNFYKKPNIVQVFDLDEISCSILCQKIDSDYRIVKAKDSSEGLIEIDETFVLVVKAGIGKLEVYDTDSRVTINLPAKEMD</sequence>
<organism evidence="1 2">
    <name type="scientific">Burkholderia contaminans</name>
    <dbReference type="NCBI Taxonomy" id="488447"/>
    <lineage>
        <taxon>Bacteria</taxon>
        <taxon>Pseudomonadati</taxon>
        <taxon>Pseudomonadota</taxon>
        <taxon>Betaproteobacteria</taxon>
        <taxon>Burkholderiales</taxon>
        <taxon>Burkholderiaceae</taxon>
        <taxon>Burkholderia</taxon>
        <taxon>Burkholderia cepacia complex</taxon>
    </lineage>
</organism>
<protein>
    <submittedName>
        <fullName evidence="1">Uncharacterized protein</fullName>
    </submittedName>
</protein>
<evidence type="ECO:0000313" key="1">
    <source>
        <dbReference type="EMBL" id="RQT36160.1"/>
    </source>
</evidence>
<dbReference type="EMBL" id="QTQX01000002">
    <property type="protein sequence ID" value="RQT36160.1"/>
    <property type="molecule type" value="Genomic_DNA"/>
</dbReference>
<evidence type="ECO:0000313" key="2">
    <source>
        <dbReference type="Proteomes" id="UP000269271"/>
    </source>
</evidence>